<proteinExistence type="predicted"/>
<dbReference type="InterPro" id="IPR036875">
    <property type="entry name" value="Znf_CCHC_sf"/>
</dbReference>
<dbReference type="SUPFAM" id="SSF50630">
    <property type="entry name" value="Acid proteases"/>
    <property type="match status" value="1"/>
</dbReference>
<feature type="domain" description="Peptidase A2" evidence="3">
    <location>
        <begin position="692"/>
        <end position="778"/>
    </location>
</feature>
<dbReference type="STRING" id="1611254.A0A2G5UBS1"/>
<dbReference type="SUPFAM" id="SSF57756">
    <property type="entry name" value="Retrovirus zinc finger-like domains"/>
    <property type="match status" value="1"/>
</dbReference>
<evidence type="ECO:0000256" key="1">
    <source>
        <dbReference type="ARBA" id="ARBA00022801"/>
    </source>
</evidence>
<feature type="region of interest" description="Disordered" evidence="2">
    <location>
        <begin position="807"/>
        <end position="839"/>
    </location>
</feature>
<feature type="compositionally biased region" description="Basic residues" evidence="2">
    <location>
        <begin position="980"/>
        <end position="994"/>
    </location>
</feature>
<dbReference type="GO" id="GO:0004190">
    <property type="term" value="F:aspartic-type endopeptidase activity"/>
    <property type="evidence" value="ECO:0007669"/>
    <property type="project" value="InterPro"/>
</dbReference>
<feature type="compositionally biased region" description="Low complexity" evidence="2">
    <location>
        <begin position="829"/>
        <end position="839"/>
    </location>
</feature>
<dbReference type="PROSITE" id="PS50175">
    <property type="entry name" value="ASP_PROT_RETROV"/>
    <property type="match status" value="1"/>
</dbReference>
<feature type="region of interest" description="Disordered" evidence="2">
    <location>
        <begin position="857"/>
        <end position="1011"/>
    </location>
</feature>
<dbReference type="Proteomes" id="UP000230233">
    <property type="component" value="Chromosome IV"/>
</dbReference>
<evidence type="ECO:0000313" key="4">
    <source>
        <dbReference type="EMBL" id="PIC36995.1"/>
    </source>
</evidence>
<dbReference type="EMBL" id="PDUG01000004">
    <property type="protein sequence ID" value="PIC36995.1"/>
    <property type="molecule type" value="Genomic_DNA"/>
</dbReference>
<evidence type="ECO:0000256" key="2">
    <source>
        <dbReference type="SAM" id="MobiDB-lite"/>
    </source>
</evidence>
<dbReference type="PROSITE" id="PS00141">
    <property type="entry name" value="ASP_PROTEASE"/>
    <property type="match status" value="1"/>
</dbReference>
<feature type="region of interest" description="Disordered" evidence="2">
    <location>
        <begin position="483"/>
        <end position="507"/>
    </location>
</feature>
<feature type="compositionally biased region" description="Polar residues" evidence="2">
    <location>
        <begin position="897"/>
        <end position="916"/>
    </location>
</feature>
<dbReference type="Pfam" id="PF13650">
    <property type="entry name" value="Asp_protease_2"/>
    <property type="match status" value="1"/>
</dbReference>
<feature type="compositionally biased region" description="Basic and acidic residues" evidence="2">
    <location>
        <begin position="814"/>
        <end position="823"/>
    </location>
</feature>
<name>A0A2G5UBS1_9PELO</name>
<feature type="compositionally biased region" description="Basic and acidic residues" evidence="2">
    <location>
        <begin position="917"/>
        <end position="929"/>
    </location>
</feature>
<protein>
    <recommendedName>
        <fullName evidence="3">Peptidase A2 domain-containing protein</fullName>
    </recommendedName>
</protein>
<keyword evidence="5" id="KW-1185">Reference proteome</keyword>
<dbReference type="GO" id="GO:0008270">
    <property type="term" value="F:zinc ion binding"/>
    <property type="evidence" value="ECO:0007669"/>
    <property type="project" value="InterPro"/>
</dbReference>
<dbReference type="InterPro" id="IPR034122">
    <property type="entry name" value="Retropepsin-like_bacterial"/>
</dbReference>
<feature type="compositionally biased region" description="Low complexity" evidence="2">
    <location>
        <begin position="953"/>
        <end position="964"/>
    </location>
</feature>
<dbReference type="CDD" id="cd05483">
    <property type="entry name" value="retropepsin_like_bacteria"/>
    <property type="match status" value="1"/>
</dbReference>
<feature type="compositionally biased region" description="Basic and acidic residues" evidence="2">
    <location>
        <begin position="967"/>
        <end position="977"/>
    </location>
</feature>
<comment type="caution">
    <text evidence="4">The sequence shown here is derived from an EMBL/GenBank/DDBJ whole genome shotgun (WGS) entry which is preliminary data.</text>
</comment>
<accession>A0A2G5UBS1</accession>
<dbReference type="AlphaFoldDB" id="A0A2G5UBS1"/>
<sequence>MYSAAMSVHCQNASSPFGVEADEICSGEGGRIKTSTPSEHSEAKHSLVKDVLNHTVSIELPVQVQDGVISTDNWTQVKESSDAEDVNPGSRFGESFIRKRMCTDITSESQIVEHSSKQSGSNTEEYEVVHPTEVNGAGKQLMNISGVISHFGHVHSDNLRKQQQVDSFAEYLDVMASVASTSSKAQKDGDECEFSCVRRPVSRAEMCLNGQTDRTMCTSDRGEGITRHMRYETLVEVVSKAAEEEKKAGSVSSTGHSTAADDNSYDQAMKGRQSFVSSMGVAGEGGRAKHSTPPGSVDEEKVTHLKAIELENVPFIMMIDYPRYTGSVKPFSGSEFQEFSTFLRSFEDRCKFEDEMTPEKKMSLFLMLLDGEARDRAEEAMIIEPTISLEDLIKQLKLHFENPMYASGYKIQLNAMKIKDGESVSAFYSRVTKLAKKAFDGVYNDVTRQRIMDHFWLGLEPEMRNSVELAGGKTPEERLEAARRFEKDRPSGSQTQRVTPPSINEPSELRSMLNKMTDYVNQKEGFCNPGNQFQRLSEGQVLFNQVNPEFQQSRRNGGGNPNRVNQFYNWDEINKVSCFYCNATGHLASGCLMKKADKKNSKMQQRANGPVNAKQQHLPNRNEQIQASLRRNEELAATQWNRSPNRRVMMVHGPKSNEETAKESVADSGVHDEGMVTFITAQVPVRVNGYLGSALIDTGASMSVTSSEAAPLLGLCNLDPPKSTSALGLGGSSVQLKGSQIVTFQIGSVEISHRVHFADGPCIPGKADSYLFILGNDVLSRLPRFFIDYGRREFHVGEDVLPLGTGNRGLVEPTEEHKEKGDGAHTTPTVVNSSSSDVLVDNTTTKDACATETELEEAQEYVVCDKPPTSTTQKIASSSMIMPPVVRQKLGKPDVNLKQSTRQKGSSPKNNQSGSDQSKDGKGQTKNKDGNPSGQNSHQKGAKTKSSEAVPIKTQTKTGGTTKKSQTKAERKTDGTTRHVQVKHNIRGYLRRTRSAACSTDTLPKSEKKNS</sequence>
<feature type="compositionally biased region" description="Polar residues" evidence="2">
    <location>
        <begin position="930"/>
        <end position="939"/>
    </location>
</feature>
<organism evidence="4 5">
    <name type="scientific">Caenorhabditis nigoni</name>
    <dbReference type="NCBI Taxonomy" id="1611254"/>
    <lineage>
        <taxon>Eukaryota</taxon>
        <taxon>Metazoa</taxon>
        <taxon>Ecdysozoa</taxon>
        <taxon>Nematoda</taxon>
        <taxon>Chromadorea</taxon>
        <taxon>Rhabditida</taxon>
        <taxon>Rhabditina</taxon>
        <taxon>Rhabditomorpha</taxon>
        <taxon>Rhabditoidea</taxon>
        <taxon>Rhabditidae</taxon>
        <taxon>Peloderinae</taxon>
        <taxon>Caenorhabditis</taxon>
    </lineage>
</organism>
<evidence type="ECO:0000313" key="5">
    <source>
        <dbReference type="Proteomes" id="UP000230233"/>
    </source>
</evidence>
<dbReference type="InterPro" id="IPR001995">
    <property type="entry name" value="Peptidase_A2_cat"/>
</dbReference>
<dbReference type="InterPro" id="IPR001969">
    <property type="entry name" value="Aspartic_peptidase_AS"/>
</dbReference>
<gene>
    <name evidence="4" type="primary">Cnig_chr_IV.g15788</name>
    <name evidence="4" type="ORF">B9Z55_015788</name>
</gene>
<feature type="compositionally biased region" description="Polar residues" evidence="2">
    <location>
        <begin position="491"/>
        <end position="505"/>
    </location>
</feature>
<dbReference type="OrthoDB" id="5866954at2759"/>
<evidence type="ECO:0000259" key="3">
    <source>
        <dbReference type="PROSITE" id="PS50175"/>
    </source>
</evidence>
<keyword evidence="1" id="KW-0378">Hydrolase</keyword>
<dbReference type="Gene3D" id="2.40.70.10">
    <property type="entry name" value="Acid Proteases"/>
    <property type="match status" value="1"/>
</dbReference>
<dbReference type="GO" id="GO:0003676">
    <property type="term" value="F:nucleic acid binding"/>
    <property type="evidence" value="ECO:0007669"/>
    <property type="project" value="InterPro"/>
</dbReference>
<feature type="compositionally biased region" description="Polar residues" evidence="2">
    <location>
        <begin position="868"/>
        <end position="880"/>
    </location>
</feature>
<dbReference type="GO" id="GO:0006508">
    <property type="term" value="P:proteolysis"/>
    <property type="evidence" value="ECO:0007669"/>
    <property type="project" value="InterPro"/>
</dbReference>
<reference evidence="5" key="1">
    <citation type="submission" date="2017-10" db="EMBL/GenBank/DDBJ databases">
        <title>Rapid genome shrinkage in a self-fertile nematode reveals novel sperm competition proteins.</title>
        <authorList>
            <person name="Yin D."/>
            <person name="Schwarz E.M."/>
            <person name="Thomas C.G."/>
            <person name="Felde R.L."/>
            <person name="Korf I.F."/>
            <person name="Cutter A.D."/>
            <person name="Schartner C.M."/>
            <person name="Ralston E.J."/>
            <person name="Meyer B.J."/>
            <person name="Haag E.S."/>
        </authorList>
    </citation>
    <scope>NUCLEOTIDE SEQUENCE [LARGE SCALE GENOMIC DNA]</scope>
    <source>
        <strain evidence="5">JU1422</strain>
    </source>
</reference>
<dbReference type="InterPro" id="IPR021109">
    <property type="entry name" value="Peptidase_aspartic_dom_sf"/>
</dbReference>
<feature type="region of interest" description="Disordered" evidence="2">
    <location>
        <begin position="243"/>
        <end position="264"/>
    </location>
</feature>